<proteinExistence type="predicted"/>
<sequence>MGGERALWCCSSGLPKNPEVTSLCPPNLIQTISPELEEVKEIMKLHQQDQQDKSCCISSSSTQPDLVDLGLGDIAKSQETGTTSCQIHPDLNQSSNGSWIEVETQVLALLPLSPPPPQKPQRSFQKLCWRLGTLQELMHGAWEGKGLCGVAVVAFRQTRRLLHCTHST</sequence>
<name>A0AA88PZL9_9TELE</name>
<organism evidence="1 2">
    <name type="scientific">Cirrhinus molitorella</name>
    <name type="common">mud carp</name>
    <dbReference type="NCBI Taxonomy" id="172907"/>
    <lineage>
        <taxon>Eukaryota</taxon>
        <taxon>Metazoa</taxon>
        <taxon>Chordata</taxon>
        <taxon>Craniata</taxon>
        <taxon>Vertebrata</taxon>
        <taxon>Euteleostomi</taxon>
        <taxon>Actinopterygii</taxon>
        <taxon>Neopterygii</taxon>
        <taxon>Teleostei</taxon>
        <taxon>Ostariophysi</taxon>
        <taxon>Cypriniformes</taxon>
        <taxon>Cyprinidae</taxon>
        <taxon>Labeoninae</taxon>
        <taxon>Labeonini</taxon>
        <taxon>Cirrhinus</taxon>
    </lineage>
</organism>
<evidence type="ECO:0000313" key="1">
    <source>
        <dbReference type="EMBL" id="KAK2901483.1"/>
    </source>
</evidence>
<keyword evidence="2" id="KW-1185">Reference proteome</keyword>
<accession>A0AA88PZL9</accession>
<dbReference type="AlphaFoldDB" id="A0AA88PZL9"/>
<dbReference type="EMBL" id="JAUYZG010000008">
    <property type="protein sequence ID" value="KAK2901483.1"/>
    <property type="molecule type" value="Genomic_DNA"/>
</dbReference>
<evidence type="ECO:0000313" key="2">
    <source>
        <dbReference type="Proteomes" id="UP001187343"/>
    </source>
</evidence>
<gene>
    <name evidence="1" type="ORF">Q8A67_009598</name>
</gene>
<reference evidence="1" key="1">
    <citation type="submission" date="2023-08" db="EMBL/GenBank/DDBJ databases">
        <title>Chromosome-level Genome Assembly of mud carp (Cirrhinus molitorella).</title>
        <authorList>
            <person name="Liu H."/>
        </authorList>
    </citation>
    <scope>NUCLEOTIDE SEQUENCE</scope>
    <source>
        <strain evidence="1">Prfri</strain>
        <tissue evidence="1">Muscle</tissue>
    </source>
</reference>
<dbReference type="Proteomes" id="UP001187343">
    <property type="component" value="Unassembled WGS sequence"/>
</dbReference>
<protein>
    <submittedName>
        <fullName evidence="1">Uncharacterized protein</fullName>
    </submittedName>
</protein>
<comment type="caution">
    <text evidence="1">The sequence shown here is derived from an EMBL/GenBank/DDBJ whole genome shotgun (WGS) entry which is preliminary data.</text>
</comment>